<dbReference type="GO" id="GO:0031119">
    <property type="term" value="P:tRNA pseudouridine synthesis"/>
    <property type="evidence" value="ECO:0007669"/>
    <property type="project" value="UniProtKB-UniRule"/>
</dbReference>
<dbReference type="PANTHER" id="PTHR13767:SF2">
    <property type="entry name" value="PSEUDOURIDYLATE SYNTHASE TRUB1"/>
    <property type="match status" value="1"/>
</dbReference>
<dbReference type="InterPro" id="IPR032819">
    <property type="entry name" value="TruB_C"/>
</dbReference>
<keyword evidence="3 5" id="KW-0819">tRNA processing</keyword>
<protein>
    <recommendedName>
        <fullName evidence="5">tRNA pseudouridine synthase B</fullName>
        <ecNumber evidence="5">5.4.99.25</ecNumber>
    </recommendedName>
    <alternativeName>
        <fullName evidence="5">tRNA pseudouridine(55) synthase</fullName>
        <shortName evidence="5">Psi55 synthase</shortName>
    </alternativeName>
    <alternativeName>
        <fullName evidence="5">tRNA pseudouridylate synthase</fullName>
    </alternativeName>
    <alternativeName>
        <fullName evidence="5">tRNA-uridine isomerase</fullName>
    </alternativeName>
</protein>
<dbReference type="PANTHER" id="PTHR13767">
    <property type="entry name" value="TRNA-PSEUDOURIDINE SYNTHASE"/>
    <property type="match status" value="1"/>
</dbReference>
<comment type="caution">
    <text evidence="8">The sequence shown here is derived from an EMBL/GenBank/DDBJ whole genome shotgun (WGS) entry which is preliminary data.</text>
</comment>
<evidence type="ECO:0000256" key="2">
    <source>
        <dbReference type="ARBA" id="ARBA00005642"/>
    </source>
</evidence>
<organism evidence="8 9">
    <name type="scientific">Pontibacillus chungwhensis BH030062</name>
    <dbReference type="NCBI Taxonomy" id="1385513"/>
    <lineage>
        <taxon>Bacteria</taxon>
        <taxon>Bacillati</taxon>
        <taxon>Bacillota</taxon>
        <taxon>Bacilli</taxon>
        <taxon>Bacillales</taxon>
        <taxon>Bacillaceae</taxon>
        <taxon>Pontibacillus</taxon>
    </lineage>
</organism>
<dbReference type="Gene3D" id="3.30.2350.10">
    <property type="entry name" value="Pseudouridine synthase"/>
    <property type="match status" value="1"/>
</dbReference>
<proteinExistence type="inferred from homology"/>
<dbReference type="Pfam" id="PF16198">
    <property type="entry name" value="TruB_C_2"/>
    <property type="match status" value="1"/>
</dbReference>
<dbReference type="GO" id="GO:1990481">
    <property type="term" value="P:mRNA pseudouridine synthesis"/>
    <property type="evidence" value="ECO:0007669"/>
    <property type="project" value="TreeGrafter"/>
</dbReference>
<dbReference type="Proteomes" id="UP000030153">
    <property type="component" value="Unassembled WGS sequence"/>
</dbReference>
<feature type="active site" description="Nucleophile" evidence="5">
    <location>
        <position position="38"/>
    </location>
</feature>
<evidence type="ECO:0000256" key="4">
    <source>
        <dbReference type="ARBA" id="ARBA00023235"/>
    </source>
</evidence>
<evidence type="ECO:0000256" key="3">
    <source>
        <dbReference type="ARBA" id="ARBA00022694"/>
    </source>
</evidence>
<comment type="function">
    <text evidence="5">Responsible for synthesis of pseudouridine from uracil-55 in the psi GC loop of transfer RNAs.</text>
</comment>
<name>A0A0A2V292_9BACI</name>
<dbReference type="GO" id="GO:0003723">
    <property type="term" value="F:RNA binding"/>
    <property type="evidence" value="ECO:0007669"/>
    <property type="project" value="InterPro"/>
</dbReference>
<dbReference type="RefSeq" id="WP_036778798.1">
    <property type="nucleotide sequence ID" value="NZ_AVBG01000001.1"/>
</dbReference>
<dbReference type="STRING" id="1385513.N780_11165"/>
<dbReference type="HAMAP" id="MF_01080">
    <property type="entry name" value="TruB_bact"/>
    <property type="match status" value="1"/>
</dbReference>
<dbReference type="EC" id="5.4.99.25" evidence="5"/>
<dbReference type="OrthoDB" id="9802309at2"/>
<dbReference type="eggNOG" id="COG0130">
    <property type="taxonomic scope" value="Bacteria"/>
</dbReference>
<dbReference type="CDD" id="cd02573">
    <property type="entry name" value="PseudoU_synth_EcTruB"/>
    <property type="match status" value="1"/>
</dbReference>
<dbReference type="NCBIfam" id="TIGR00431">
    <property type="entry name" value="TruB"/>
    <property type="match status" value="1"/>
</dbReference>
<evidence type="ECO:0000259" key="7">
    <source>
        <dbReference type="Pfam" id="PF16198"/>
    </source>
</evidence>
<reference evidence="8 9" key="1">
    <citation type="submission" date="2013-08" db="EMBL/GenBank/DDBJ databases">
        <title>Genome of Pontibacillus chungwhensis.</title>
        <authorList>
            <person name="Wang Q."/>
            <person name="Wang G."/>
        </authorList>
    </citation>
    <scope>NUCLEOTIDE SEQUENCE [LARGE SCALE GENOMIC DNA]</scope>
    <source>
        <strain evidence="8 9">BH030062</strain>
    </source>
</reference>
<dbReference type="InterPro" id="IPR014780">
    <property type="entry name" value="tRNA_psdUridine_synth_TruB"/>
</dbReference>
<evidence type="ECO:0000259" key="6">
    <source>
        <dbReference type="Pfam" id="PF01509"/>
    </source>
</evidence>
<accession>A0A0A2V292</accession>
<dbReference type="SUPFAM" id="SSF55120">
    <property type="entry name" value="Pseudouridine synthase"/>
    <property type="match status" value="1"/>
</dbReference>
<dbReference type="AlphaFoldDB" id="A0A0A2V292"/>
<keyword evidence="4 5" id="KW-0413">Isomerase</keyword>
<evidence type="ECO:0000313" key="8">
    <source>
        <dbReference type="EMBL" id="KGP92901.1"/>
    </source>
</evidence>
<dbReference type="EMBL" id="AVBG01000001">
    <property type="protein sequence ID" value="KGP92901.1"/>
    <property type="molecule type" value="Genomic_DNA"/>
</dbReference>
<gene>
    <name evidence="5 8" type="primary">truB</name>
    <name evidence="8" type="ORF">N780_11165</name>
</gene>
<feature type="domain" description="Pseudouridine synthase II N-terminal" evidence="6">
    <location>
        <begin position="23"/>
        <end position="177"/>
    </location>
</feature>
<dbReference type="InterPro" id="IPR020103">
    <property type="entry name" value="PsdUridine_synth_cat_dom_sf"/>
</dbReference>
<comment type="similarity">
    <text evidence="2 5">Belongs to the pseudouridine synthase TruB family. Type 1 subfamily.</text>
</comment>
<evidence type="ECO:0000313" key="9">
    <source>
        <dbReference type="Proteomes" id="UP000030153"/>
    </source>
</evidence>
<dbReference type="InterPro" id="IPR002501">
    <property type="entry name" value="PsdUridine_synth_N"/>
</dbReference>
<comment type="catalytic activity">
    <reaction evidence="1 5">
        <text>uridine(55) in tRNA = pseudouridine(55) in tRNA</text>
        <dbReference type="Rhea" id="RHEA:42532"/>
        <dbReference type="Rhea" id="RHEA-COMP:10101"/>
        <dbReference type="Rhea" id="RHEA-COMP:10102"/>
        <dbReference type="ChEBI" id="CHEBI:65314"/>
        <dbReference type="ChEBI" id="CHEBI:65315"/>
        <dbReference type="EC" id="5.4.99.25"/>
    </reaction>
</comment>
<evidence type="ECO:0000256" key="1">
    <source>
        <dbReference type="ARBA" id="ARBA00000385"/>
    </source>
</evidence>
<keyword evidence="9" id="KW-1185">Reference proteome</keyword>
<sequence>MDGIIPLWKPKGMTSHDCVMKMRGILRTKKVGHTGTLDPDVEGVLPMCVGMATKISSYVTESEKVYKAEVTLGTATETEDQTGSIISEKMVEEINMNEIRSVLESFTGTITQVPPMYSAVRVGGKRLYEYAREGLEVERPERTVQIYDINLTSEEVSYHNGKASFTIDITCSKGTYIRTLCVDIGKELGYPSHMSSLVRTASGSFTTNESFTFEQIEKARDEQNLAQLLQPLERGVRHLGNLLVETGKEDQVYHGMVFPKPSILPETNPFGMVSQEGKLLALYQVHPKKPHLIKPVRVFQYE</sequence>
<feature type="domain" description="tRNA pseudouridylate synthase B C-terminal" evidence="7">
    <location>
        <begin position="178"/>
        <end position="236"/>
    </location>
</feature>
<dbReference type="Pfam" id="PF01509">
    <property type="entry name" value="TruB_N"/>
    <property type="match status" value="1"/>
</dbReference>
<dbReference type="GO" id="GO:0160148">
    <property type="term" value="F:tRNA pseudouridine(55) synthase activity"/>
    <property type="evidence" value="ECO:0007669"/>
    <property type="project" value="UniProtKB-EC"/>
</dbReference>
<evidence type="ECO:0000256" key="5">
    <source>
        <dbReference type="HAMAP-Rule" id="MF_01080"/>
    </source>
</evidence>
<dbReference type="FunFam" id="3.30.2350.10:FF:000011">
    <property type="entry name" value="tRNA pseudouridine synthase B"/>
    <property type="match status" value="1"/>
</dbReference>